<reference evidence="1 2" key="2">
    <citation type="submission" date="2020-03" db="EMBL/GenBank/DDBJ databases">
        <authorList>
            <person name="Ichikawa N."/>
            <person name="Kimura A."/>
            <person name="Kitahashi Y."/>
            <person name="Uohara A."/>
        </authorList>
    </citation>
    <scope>NUCLEOTIDE SEQUENCE [LARGE SCALE GENOMIC DNA]</scope>
    <source>
        <strain evidence="1 2">NBRC 108638</strain>
    </source>
</reference>
<sequence length="95" mass="10103">MSGMKPSLGRVVHYMLNAGDVGLIDQRIPIKGPDGMVQRNPVHAGQVLPAEVVAVFDAGAGTANLKVKLDGYGEHWATSRVEGTTPGTWAWPPRV</sequence>
<dbReference type="AlphaFoldDB" id="A0A6V8LAK0"/>
<organism evidence="1 2">
    <name type="scientific">Phytohabitans rumicis</name>
    <dbReference type="NCBI Taxonomy" id="1076125"/>
    <lineage>
        <taxon>Bacteria</taxon>
        <taxon>Bacillati</taxon>
        <taxon>Actinomycetota</taxon>
        <taxon>Actinomycetes</taxon>
        <taxon>Micromonosporales</taxon>
        <taxon>Micromonosporaceae</taxon>
    </lineage>
</organism>
<keyword evidence="2" id="KW-1185">Reference proteome</keyword>
<protein>
    <submittedName>
        <fullName evidence="1">Uncharacterized protein</fullName>
    </submittedName>
</protein>
<name>A0A6V8LAK0_9ACTN</name>
<accession>A0A6V8LAK0</accession>
<proteinExistence type="predicted"/>
<gene>
    <name evidence="1" type="ORF">Prum_052210</name>
</gene>
<comment type="caution">
    <text evidence="1">The sequence shown here is derived from an EMBL/GenBank/DDBJ whole genome shotgun (WGS) entry which is preliminary data.</text>
</comment>
<dbReference type="RefSeq" id="WP_173078627.1">
    <property type="nucleotide sequence ID" value="NZ_BAABJB010000004.1"/>
</dbReference>
<reference evidence="1 2" key="1">
    <citation type="submission" date="2020-03" db="EMBL/GenBank/DDBJ databases">
        <title>Whole genome shotgun sequence of Phytohabitans rumicis NBRC 108638.</title>
        <authorList>
            <person name="Komaki H."/>
            <person name="Tamura T."/>
        </authorList>
    </citation>
    <scope>NUCLEOTIDE SEQUENCE [LARGE SCALE GENOMIC DNA]</scope>
    <source>
        <strain evidence="1 2">NBRC 108638</strain>
    </source>
</reference>
<dbReference type="Proteomes" id="UP000482960">
    <property type="component" value="Unassembled WGS sequence"/>
</dbReference>
<dbReference type="EMBL" id="BLPG01000001">
    <property type="protein sequence ID" value="GFJ91579.1"/>
    <property type="molecule type" value="Genomic_DNA"/>
</dbReference>
<evidence type="ECO:0000313" key="2">
    <source>
        <dbReference type="Proteomes" id="UP000482960"/>
    </source>
</evidence>
<evidence type="ECO:0000313" key="1">
    <source>
        <dbReference type="EMBL" id="GFJ91579.1"/>
    </source>
</evidence>